<dbReference type="Pfam" id="PF00126">
    <property type="entry name" value="HTH_1"/>
    <property type="match status" value="1"/>
</dbReference>
<dbReference type="Proteomes" id="UP000611640">
    <property type="component" value="Chromosome"/>
</dbReference>
<dbReference type="InterPro" id="IPR005119">
    <property type="entry name" value="LysR_subst-bd"/>
</dbReference>
<dbReference type="Pfam" id="PF03466">
    <property type="entry name" value="LysR_substrate"/>
    <property type="match status" value="1"/>
</dbReference>
<dbReference type="RefSeq" id="WP_203963985.1">
    <property type="nucleotide sequence ID" value="NZ_AP023355.1"/>
</dbReference>
<comment type="similarity">
    <text evidence="1">Belongs to the LysR transcriptional regulatory family.</text>
</comment>
<name>A0A7R7HZW6_9ACTN</name>
<organism evidence="6 7">
    <name type="scientific">Actinocatenispora thailandica</name>
    <dbReference type="NCBI Taxonomy" id="227318"/>
    <lineage>
        <taxon>Bacteria</taxon>
        <taxon>Bacillati</taxon>
        <taxon>Actinomycetota</taxon>
        <taxon>Actinomycetes</taxon>
        <taxon>Micromonosporales</taxon>
        <taxon>Micromonosporaceae</taxon>
        <taxon>Actinocatenispora</taxon>
    </lineage>
</organism>
<accession>A0A7R7HZW6</accession>
<dbReference type="GO" id="GO:0003700">
    <property type="term" value="F:DNA-binding transcription factor activity"/>
    <property type="evidence" value="ECO:0007669"/>
    <property type="project" value="InterPro"/>
</dbReference>
<dbReference type="SUPFAM" id="SSF53850">
    <property type="entry name" value="Periplasmic binding protein-like II"/>
    <property type="match status" value="1"/>
</dbReference>
<dbReference type="InterPro" id="IPR036388">
    <property type="entry name" value="WH-like_DNA-bd_sf"/>
</dbReference>
<protein>
    <submittedName>
        <fullName evidence="6">LysR family transcriptional regulator</fullName>
    </submittedName>
</protein>
<evidence type="ECO:0000259" key="5">
    <source>
        <dbReference type="PROSITE" id="PS50931"/>
    </source>
</evidence>
<evidence type="ECO:0000256" key="3">
    <source>
        <dbReference type="ARBA" id="ARBA00023125"/>
    </source>
</evidence>
<dbReference type="KEGG" id="atl:Athai_53370"/>
<dbReference type="PANTHER" id="PTHR30346:SF29">
    <property type="entry name" value="LYSR SUBSTRATE-BINDING"/>
    <property type="match status" value="1"/>
</dbReference>
<proteinExistence type="inferred from homology"/>
<gene>
    <name evidence="6" type="ORF">Athai_53370</name>
</gene>
<dbReference type="Gene3D" id="3.40.190.10">
    <property type="entry name" value="Periplasmic binding protein-like II"/>
    <property type="match status" value="2"/>
</dbReference>
<dbReference type="GO" id="GO:0032993">
    <property type="term" value="C:protein-DNA complex"/>
    <property type="evidence" value="ECO:0007669"/>
    <property type="project" value="TreeGrafter"/>
</dbReference>
<evidence type="ECO:0000256" key="2">
    <source>
        <dbReference type="ARBA" id="ARBA00023015"/>
    </source>
</evidence>
<dbReference type="PROSITE" id="PS50931">
    <property type="entry name" value="HTH_LYSR"/>
    <property type="match status" value="1"/>
</dbReference>
<feature type="domain" description="HTH lysR-type" evidence="5">
    <location>
        <begin position="2"/>
        <end position="59"/>
    </location>
</feature>
<evidence type="ECO:0000256" key="1">
    <source>
        <dbReference type="ARBA" id="ARBA00009437"/>
    </source>
</evidence>
<dbReference type="PANTHER" id="PTHR30346">
    <property type="entry name" value="TRANSCRIPTIONAL DUAL REGULATOR HCAR-RELATED"/>
    <property type="match status" value="1"/>
</dbReference>
<keyword evidence="3" id="KW-0238">DNA-binding</keyword>
<dbReference type="GO" id="GO:0003677">
    <property type="term" value="F:DNA binding"/>
    <property type="evidence" value="ECO:0007669"/>
    <property type="project" value="UniProtKB-KW"/>
</dbReference>
<dbReference type="CDD" id="cd08423">
    <property type="entry name" value="PBP2_LTTR_like_6"/>
    <property type="match status" value="1"/>
</dbReference>
<evidence type="ECO:0000313" key="7">
    <source>
        <dbReference type="Proteomes" id="UP000611640"/>
    </source>
</evidence>
<dbReference type="InterPro" id="IPR000847">
    <property type="entry name" value="LysR_HTH_N"/>
</dbReference>
<dbReference type="PRINTS" id="PR00039">
    <property type="entry name" value="HTHLYSR"/>
</dbReference>
<evidence type="ECO:0000256" key="4">
    <source>
        <dbReference type="ARBA" id="ARBA00023163"/>
    </source>
</evidence>
<dbReference type="EMBL" id="AP023355">
    <property type="protein sequence ID" value="BCJ37834.1"/>
    <property type="molecule type" value="Genomic_DNA"/>
</dbReference>
<keyword evidence="7" id="KW-1185">Reference proteome</keyword>
<sequence>MIDVARLMVLRAAAARGSLSAAARLLRITPSAVSQQVAALERQVGVPLVERRTTGITLTAPGRALVATADVIAAELAKAERHIAEIAEGTRGRLTVATFASAGQRLLPQAVSALAADRPDAEVTVLEYEPFDAVPRLRRGDADLAIVYHFGSPRPPDDWGVGESLRYVRLRRDPVRVVLPADHPLAGRRTVAFADLADERWVQGWADVGALLDHHAAVAGFTPRVACYASDYLFMQSVVAAGMGIALVPTVALANPPGEIVARPLDPEPVRHVGAVYPIGRWHSPLTEELLARLRATVAD</sequence>
<dbReference type="Gene3D" id="1.10.10.10">
    <property type="entry name" value="Winged helix-like DNA-binding domain superfamily/Winged helix DNA-binding domain"/>
    <property type="match status" value="1"/>
</dbReference>
<evidence type="ECO:0000313" key="6">
    <source>
        <dbReference type="EMBL" id="BCJ37834.1"/>
    </source>
</evidence>
<reference evidence="6 7" key="1">
    <citation type="submission" date="2020-08" db="EMBL/GenBank/DDBJ databases">
        <title>Whole genome shotgun sequence of Actinocatenispora thailandica NBRC 105041.</title>
        <authorList>
            <person name="Komaki H."/>
            <person name="Tamura T."/>
        </authorList>
    </citation>
    <scope>NUCLEOTIDE SEQUENCE [LARGE SCALE GENOMIC DNA]</scope>
    <source>
        <strain evidence="6 7">NBRC 105041</strain>
    </source>
</reference>
<dbReference type="AlphaFoldDB" id="A0A7R7HZW6"/>
<dbReference type="SUPFAM" id="SSF46785">
    <property type="entry name" value="Winged helix' DNA-binding domain"/>
    <property type="match status" value="1"/>
</dbReference>
<keyword evidence="4" id="KW-0804">Transcription</keyword>
<keyword evidence="2" id="KW-0805">Transcription regulation</keyword>
<dbReference type="InterPro" id="IPR036390">
    <property type="entry name" value="WH_DNA-bd_sf"/>
</dbReference>